<dbReference type="EMBL" id="CP147404">
    <property type="protein sequence ID" value="WXB92541.1"/>
    <property type="molecule type" value="Genomic_DNA"/>
</dbReference>
<dbReference type="Pfam" id="PF12730">
    <property type="entry name" value="ABC2_membrane_4"/>
    <property type="match status" value="1"/>
</dbReference>
<feature type="transmembrane region" description="Helical" evidence="1">
    <location>
        <begin position="21"/>
        <end position="39"/>
    </location>
</feature>
<proteinExistence type="predicted"/>
<evidence type="ECO:0000313" key="2">
    <source>
        <dbReference type="EMBL" id="WXB92541.1"/>
    </source>
</evidence>
<keyword evidence="3" id="KW-1185">Reference proteome</keyword>
<feature type="transmembrane region" description="Helical" evidence="1">
    <location>
        <begin position="176"/>
        <end position="197"/>
    </location>
</feature>
<dbReference type="Proteomes" id="UP001387364">
    <property type="component" value="Chromosome"/>
</dbReference>
<feature type="transmembrane region" description="Helical" evidence="1">
    <location>
        <begin position="54"/>
        <end position="74"/>
    </location>
</feature>
<name>A0ABZ2N4L4_9BACI</name>
<feature type="transmembrane region" description="Helical" evidence="1">
    <location>
        <begin position="149"/>
        <end position="169"/>
    </location>
</feature>
<protein>
    <submittedName>
        <fullName evidence="2">ABC transporter permease</fullName>
    </submittedName>
</protein>
<sequence>MLQLIKLEMKKFKFGWYVKGALIATIVMTAMICFIMYIAQREGDLMVKAYQDVFVLIGGMVRATFIVFAAVLIAKMVIEEYRNKTILILFSYPVNRKKMIASKLLIIAVLTFITILLSNIVVAGSFFVLNAYVPIVPFSVTAHQFLEEAIKMIFFAIAAAGASLIALYFGMRKYSVPATIASSLFIVSIACSTNPAFSMVTFIPLQLGLAAIGVMIAYLAIRNIEKDDAI</sequence>
<feature type="transmembrane region" description="Helical" evidence="1">
    <location>
        <begin position="104"/>
        <end position="129"/>
    </location>
</feature>
<reference evidence="2 3" key="1">
    <citation type="submission" date="2024-02" db="EMBL/GenBank/DDBJ databases">
        <title>Seven novel Bacillus-like species.</title>
        <authorList>
            <person name="Liu G."/>
        </authorList>
    </citation>
    <scope>NUCLEOTIDE SEQUENCE [LARGE SCALE GENOMIC DNA]</scope>
    <source>
        <strain evidence="2 3">FJAT-52991</strain>
    </source>
</reference>
<gene>
    <name evidence="2" type="ORF">WDJ61_15110</name>
</gene>
<evidence type="ECO:0000313" key="3">
    <source>
        <dbReference type="Proteomes" id="UP001387364"/>
    </source>
</evidence>
<evidence type="ECO:0000256" key="1">
    <source>
        <dbReference type="SAM" id="Phobius"/>
    </source>
</evidence>
<keyword evidence="1" id="KW-0812">Transmembrane</keyword>
<dbReference type="RefSeq" id="WP_338751144.1">
    <property type="nucleotide sequence ID" value="NZ_CP147404.1"/>
</dbReference>
<organism evidence="2 3">
    <name type="scientific">Bacillus kandeliae</name>
    <dbReference type="NCBI Taxonomy" id="3129297"/>
    <lineage>
        <taxon>Bacteria</taxon>
        <taxon>Bacillati</taxon>
        <taxon>Bacillota</taxon>
        <taxon>Bacilli</taxon>
        <taxon>Bacillales</taxon>
        <taxon>Bacillaceae</taxon>
        <taxon>Bacillus</taxon>
    </lineage>
</organism>
<keyword evidence="1" id="KW-1133">Transmembrane helix</keyword>
<accession>A0ABZ2N4L4</accession>
<keyword evidence="1" id="KW-0472">Membrane</keyword>
<feature type="transmembrane region" description="Helical" evidence="1">
    <location>
        <begin position="203"/>
        <end position="221"/>
    </location>
</feature>